<sequence length="238" mass="26018">MVDSAQLLPVAQAARALDISRERVRELVHGGRLDAVRIGRELLVDARSVEHRKSVVKPAAGRPLSARMAWGFLWSLSGYQPAWISPSERVRLKRYARERVPAQWPRLLSGRARVHRVRMLPGPLARLREDLHAVVSGPVAAGRHGADLMAGSADEEFYVEAARFDELARSRRLRLDSAEPNAVIRVPALSGVLRPPGTDGLAILAAVAADLLDAGDERSVVAAQQLLTRLGEVHKLGE</sequence>
<protein>
    <recommendedName>
        <fullName evidence="1">Helix-turn-helix domain-containing protein</fullName>
    </recommendedName>
</protein>
<feature type="domain" description="Helix-turn-helix" evidence="1">
    <location>
        <begin position="10"/>
        <end position="50"/>
    </location>
</feature>
<name>A0A075UKT1_9PSEU</name>
<dbReference type="Pfam" id="PF12728">
    <property type="entry name" value="HTH_17"/>
    <property type="match status" value="1"/>
</dbReference>
<dbReference type="Proteomes" id="UP000028492">
    <property type="component" value="Chromosome"/>
</dbReference>
<dbReference type="EMBL" id="CP008953">
    <property type="protein sequence ID" value="AIG73513.1"/>
    <property type="molecule type" value="Genomic_DNA"/>
</dbReference>
<dbReference type="STRING" id="208439.AJAP_02935"/>
<organism evidence="2 3">
    <name type="scientific">Amycolatopsis japonica</name>
    <dbReference type="NCBI Taxonomy" id="208439"/>
    <lineage>
        <taxon>Bacteria</taxon>
        <taxon>Bacillati</taxon>
        <taxon>Actinomycetota</taxon>
        <taxon>Actinomycetes</taxon>
        <taxon>Pseudonocardiales</taxon>
        <taxon>Pseudonocardiaceae</taxon>
        <taxon>Amycolatopsis</taxon>
        <taxon>Amycolatopsis japonica group</taxon>
    </lineage>
</organism>
<dbReference type="KEGG" id="aja:AJAP_02935"/>
<dbReference type="eggNOG" id="ENOG5033842">
    <property type="taxonomic scope" value="Bacteria"/>
</dbReference>
<dbReference type="HOGENOM" id="CLU_1163958_0_0_11"/>
<gene>
    <name evidence="2" type="ORF">AJAP_02935</name>
</gene>
<accession>A0A075UKT1</accession>
<dbReference type="AlphaFoldDB" id="A0A075UKT1"/>
<dbReference type="RefSeq" id="WP_038507970.1">
    <property type="nucleotide sequence ID" value="NZ_CP008953.1"/>
</dbReference>
<keyword evidence="3" id="KW-1185">Reference proteome</keyword>
<evidence type="ECO:0000313" key="3">
    <source>
        <dbReference type="Proteomes" id="UP000028492"/>
    </source>
</evidence>
<dbReference type="InterPro" id="IPR041657">
    <property type="entry name" value="HTH_17"/>
</dbReference>
<reference evidence="2 3" key="1">
    <citation type="journal article" date="2014" name="J. Biotechnol.">
        <title>Complete genome sequence of the actinobacterium Amycolatopsis japonica MG417-CF17(T) (=DSM 44213T) producing (S,S)-N,N'-ethylenediaminedisuccinic acid.</title>
        <authorList>
            <person name="Stegmann E."/>
            <person name="Albersmeier A."/>
            <person name="Spohn M."/>
            <person name="Gert H."/>
            <person name="Weber T."/>
            <person name="Wohlleben W."/>
            <person name="Kalinowski J."/>
            <person name="Ruckert C."/>
        </authorList>
    </citation>
    <scope>NUCLEOTIDE SEQUENCE [LARGE SCALE GENOMIC DNA]</scope>
    <source>
        <strain evidence="3">MG417-CF17 (DSM 44213)</strain>
    </source>
</reference>
<evidence type="ECO:0000259" key="1">
    <source>
        <dbReference type="Pfam" id="PF12728"/>
    </source>
</evidence>
<evidence type="ECO:0000313" key="2">
    <source>
        <dbReference type="EMBL" id="AIG73513.1"/>
    </source>
</evidence>
<proteinExistence type="predicted"/>